<name>A0A0F5JZJ8_9BURK</name>
<dbReference type="NCBIfam" id="TIGR02070">
    <property type="entry name" value="mono_pep_trsgly"/>
    <property type="match status" value="1"/>
</dbReference>
<keyword evidence="4 11" id="KW-0808">Transferase</keyword>
<dbReference type="GO" id="GO:0008955">
    <property type="term" value="F:peptidoglycan glycosyltransferase activity"/>
    <property type="evidence" value="ECO:0007669"/>
    <property type="project" value="UniProtKB-UniRule"/>
</dbReference>
<keyword evidence="7 11" id="KW-0573">Peptidoglycan synthesis</keyword>
<keyword evidence="14" id="KW-1185">Reference proteome</keyword>
<dbReference type="GO" id="GO:0071555">
    <property type="term" value="P:cell wall organization"/>
    <property type="evidence" value="ECO:0007669"/>
    <property type="project" value="UniProtKB-KW"/>
</dbReference>
<evidence type="ECO:0000256" key="6">
    <source>
        <dbReference type="ARBA" id="ARBA00022960"/>
    </source>
</evidence>
<comment type="caution">
    <text evidence="13">The sequence shown here is derived from an EMBL/GenBank/DDBJ whole genome shotgun (WGS) entry which is preliminary data.</text>
</comment>
<dbReference type="PANTHER" id="PTHR30400:SF0">
    <property type="entry name" value="BIOSYNTHETIC PEPTIDOGLYCAN TRANSGLYCOSYLASE"/>
    <property type="match status" value="1"/>
</dbReference>
<protein>
    <recommendedName>
        <fullName evidence="11">Biosynthetic peptidoglycan transglycosylase</fullName>
        <ecNumber evidence="11">2.4.99.28</ecNumber>
    </recommendedName>
    <alternativeName>
        <fullName evidence="11">Glycan polymerase</fullName>
    </alternativeName>
    <alternativeName>
        <fullName evidence="11">Peptidoglycan glycosyltransferase MtgA</fullName>
        <shortName evidence="11">PGT</shortName>
    </alternativeName>
</protein>
<keyword evidence="6 11" id="KW-0133">Cell shape</keyword>
<evidence type="ECO:0000313" key="13">
    <source>
        <dbReference type="EMBL" id="KKB63029.1"/>
    </source>
</evidence>
<keyword evidence="9 11" id="KW-0472">Membrane</keyword>
<dbReference type="OrthoDB" id="9766909at2"/>
<accession>A0A0F5JZJ8</accession>
<evidence type="ECO:0000256" key="3">
    <source>
        <dbReference type="ARBA" id="ARBA00022676"/>
    </source>
</evidence>
<dbReference type="PATRIC" id="fig|28092.6.peg.3169"/>
<dbReference type="InterPro" id="IPR023346">
    <property type="entry name" value="Lysozyme-like_dom_sf"/>
</dbReference>
<dbReference type="InterPro" id="IPR036950">
    <property type="entry name" value="PBP_transglycosylase"/>
</dbReference>
<dbReference type="HAMAP" id="MF_00766">
    <property type="entry name" value="PGT_MtgA"/>
    <property type="match status" value="1"/>
</dbReference>
<keyword evidence="1 11" id="KW-1003">Cell membrane</keyword>
<dbReference type="EMBL" id="LAQU01000013">
    <property type="protein sequence ID" value="KKB63029.1"/>
    <property type="molecule type" value="Genomic_DNA"/>
</dbReference>
<feature type="domain" description="Glycosyl transferase family 51" evidence="12">
    <location>
        <begin position="51"/>
        <end position="217"/>
    </location>
</feature>
<comment type="subcellular location">
    <subcellularLocation>
        <location evidence="11">Cell inner membrane</location>
        <topology evidence="11">Single-pass membrane protein</topology>
    </subcellularLocation>
</comment>
<evidence type="ECO:0000256" key="8">
    <source>
        <dbReference type="ARBA" id="ARBA00022989"/>
    </source>
</evidence>
<dbReference type="Gene3D" id="1.10.3810.10">
    <property type="entry name" value="Biosynthetic peptidoglycan transglycosylase-like"/>
    <property type="match status" value="1"/>
</dbReference>
<dbReference type="GO" id="GO:0005886">
    <property type="term" value="C:plasma membrane"/>
    <property type="evidence" value="ECO:0007669"/>
    <property type="project" value="UniProtKB-SubCell"/>
</dbReference>
<dbReference type="Pfam" id="PF00912">
    <property type="entry name" value="Transgly"/>
    <property type="match status" value="1"/>
</dbReference>
<dbReference type="UniPathway" id="UPA00219"/>
<dbReference type="GO" id="GO:0008360">
    <property type="term" value="P:regulation of cell shape"/>
    <property type="evidence" value="ECO:0007669"/>
    <property type="project" value="UniProtKB-KW"/>
</dbReference>
<gene>
    <name evidence="11" type="primary">mtgA</name>
    <name evidence="13" type="ORF">WM40_13450</name>
</gene>
<keyword evidence="2 11" id="KW-0997">Cell inner membrane</keyword>
<proteinExistence type="inferred from homology"/>
<evidence type="ECO:0000256" key="1">
    <source>
        <dbReference type="ARBA" id="ARBA00022475"/>
    </source>
</evidence>
<evidence type="ECO:0000256" key="5">
    <source>
        <dbReference type="ARBA" id="ARBA00022692"/>
    </source>
</evidence>
<dbReference type="EC" id="2.4.99.28" evidence="11"/>
<evidence type="ECO:0000256" key="7">
    <source>
        <dbReference type="ARBA" id="ARBA00022984"/>
    </source>
</evidence>
<comment type="function">
    <text evidence="11">Peptidoglycan polymerase that catalyzes glycan chain elongation from lipid-linked precursors.</text>
</comment>
<dbReference type="GO" id="GO:0009252">
    <property type="term" value="P:peptidoglycan biosynthetic process"/>
    <property type="evidence" value="ECO:0007669"/>
    <property type="project" value="UniProtKB-UniRule"/>
</dbReference>
<comment type="pathway">
    <text evidence="11">Cell wall biogenesis; peptidoglycan biosynthesis.</text>
</comment>
<keyword evidence="5 11" id="KW-0812">Transmembrane</keyword>
<dbReference type="Proteomes" id="UP000033618">
    <property type="component" value="Unassembled WGS sequence"/>
</dbReference>
<dbReference type="GO" id="GO:0009274">
    <property type="term" value="C:peptidoglycan-based cell wall"/>
    <property type="evidence" value="ECO:0007669"/>
    <property type="project" value="InterPro"/>
</dbReference>
<dbReference type="STRING" id="28092.WM40_13450"/>
<keyword evidence="10 11" id="KW-0961">Cell wall biogenesis/degradation</keyword>
<evidence type="ECO:0000256" key="2">
    <source>
        <dbReference type="ARBA" id="ARBA00022519"/>
    </source>
</evidence>
<evidence type="ECO:0000256" key="4">
    <source>
        <dbReference type="ARBA" id="ARBA00022679"/>
    </source>
</evidence>
<dbReference type="PANTHER" id="PTHR30400">
    <property type="entry name" value="MONOFUNCTIONAL BIOSYNTHETIC PEPTIDOGLYCAN TRANSGLYCOSYLASE"/>
    <property type="match status" value="1"/>
</dbReference>
<sequence>MRVLTLLLVAWCATQVFYLASIVWWRFVDPGSTAYMRAGSWRMAHDGDHRSLEHEWVPYDAISINLKRAVVASEDATFVDNPGFDTEAMMQAWDRNQRAGRVARGGSTITQQLARNLFLSSEKSYIRKGQELIITGMLDMVLDKRRILEIYLNSVEWGNGVYGAEAAARHYFHVSAARLSAAQAARLAVMLPDPRYYDAHPGSPYLRQRTGVIQARMNAVTVPR</sequence>
<dbReference type="AlphaFoldDB" id="A0A0F5JZJ8"/>
<reference evidence="13 14" key="1">
    <citation type="submission" date="2015-03" db="EMBL/GenBank/DDBJ databases">
        <title>Draft Genome Sequence of Burkholderia andropogonis type strain ICMP2807, isolated from Sorghum bicolor.</title>
        <authorList>
            <person name="Lopes-Santos L."/>
            <person name="Castro D.B."/>
            <person name="Ottoboni L.M."/>
            <person name="Park D."/>
            <person name="Weirc B.S."/>
            <person name="Destefano S.A."/>
        </authorList>
    </citation>
    <scope>NUCLEOTIDE SEQUENCE [LARGE SCALE GENOMIC DNA]</scope>
    <source>
        <strain evidence="13 14">ICMP2807</strain>
    </source>
</reference>
<dbReference type="InterPro" id="IPR001264">
    <property type="entry name" value="Glyco_trans_51"/>
</dbReference>
<comment type="similarity">
    <text evidence="11">Belongs to the glycosyltransferase 51 family.</text>
</comment>
<dbReference type="InterPro" id="IPR011812">
    <property type="entry name" value="Pep_trsgly"/>
</dbReference>
<comment type="catalytic activity">
    <reaction evidence="11">
        <text>[GlcNAc-(1-&gt;4)-Mur2Ac(oyl-L-Ala-gamma-D-Glu-L-Lys-D-Ala-D-Ala)](n)-di-trans,octa-cis-undecaprenyl diphosphate + beta-D-GlcNAc-(1-&gt;4)-Mur2Ac(oyl-L-Ala-gamma-D-Glu-L-Lys-D-Ala-D-Ala)-di-trans,octa-cis-undecaprenyl diphosphate = [GlcNAc-(1-&gt;4)-Mur2Ac(oyl-L-Ala-gamma-D-Glu-L-Lys-D-Ala-D-Ala)](n+1)-di-trans,octa-cis-undecaprenyl diphosphate + di-trans,octa-cis-undecaprenyl diphosphate + H(+)</text>
        <dbReference type="Rhea" id="RHEA:23708"/>
        <dbReference type="Rhea" id="RHEA-COMP:9602"/>
        <dbReference type="Rhea" id="RHEA-COMP:9603"/>
        <dbReference type="ChEBI" id="CHEBI:15378"/>
        <dbReference type="ChEBI" id="CHEBI:58405"/>
        <dbReference type="ChEBI" id="CHEBI:60033"/>
        <dbReference type="ChEBI" id="CHEBI:78435"/>
        <dbReference type="EC" id="2.4.99.28"/>
    </reaction>
</comment>
<dbReference type="SUPFAM" id="SSF53955">
    <property type="entry name" value="Lysozyme-like"/>
    <property type="match status" value="1"/>
</dbReference>
<dbReference type="GO" id="GO:0016763">
    <property type="term" value="F:pentosyltransferase activity"/>
    <property type="evidence" value="ECO:0007669"/>
    <property type="project" value="InterPro"/>
</dbReference>
<keyword evidence="8 11" id="KW-1133">Transmembrane helix</keyword>
<keyword evidence="3 11" id="KW-0328">Glycosyltransferase</keyword>
<evidence type="ECO:0000259" key="12">
    <source>
        <dbReference type="Pfam" id="PF00912"/>
    </source>
</evidence>
<evidence type="ECO:0000256" key="10">
    <source>
        <dbReference type="ARBA" id="ARBA00023316"/>
    </source>
</evidence>
<evidence type="ECO:0000256" key="11">
    <source>
        <dbReference type="HAMAP-Rule" id="MF_00766"/>
    </source>
</evidence>
<organism evidence="13 14">
    <name type="scientific">Robbsia andropogonis</name>
    <dbReference type="NCBI Taxonomy" id="28092"/>
    <lineage>
        <taxon>Bacteria</taxon>
        <taxon>Pseudomonadati</taxon>
        <taxon>Pseudomonadota</taxon>
        <taxon>Betaproteobacteria</taxon>
        <taxon>Burkholderiales</taxon>
        <taxon>Burkholderiaceae</taxon>
        <taxon>Robbsia</taxon>
    </lineage>
</organism>
<evidence type="ECO:0000313" key="14">
    <source>
        <dbReference type="Proteomes" id="UP000033618"/>
    </source>
</evidence>
<evidence type="ECO:0000256" key="9">
    <source>
        <dbReference type="ARBA" id="ARBA00023136"/>
    </source>
</evidence>